<sequence length="388" mass="43539">MPQQRTLELDQFRPSFTERELADLRQAIQAARLPAATYASKQAKYGVTHAWMKQALARWQDGFSWKTYEDKVNDGVDHFMTTVEDEGHAYKLHVLYHESSDPDAIPLLLLHGWPGSAFEFVEVIRLLKESKSPSFHLIAPMEPGYGWSSPPPLDRGFGMSDCARILDKLMLGLGYPHYAVQGGDIGSGLARILALKHNACAINVNYLPAVAPPDDAPERHQLKPHEEKALERSETFQSSGRGYAIEQATRPATIGIVVGSSPVALLAWLGEKYAEWTDEDLPLDDLLGIATFWWLRDSYPSSIWAYAELVKTGISALHNDPQYRLDKPFGFSSFAKEISSTPEAWAGRNGNLRWYRYHEKGGHFAAAERPQEFAADMRDCFSAIFPRS</sequence>
<dbReference type="InterPro" id="IPR016292">
    <property type="entry name" value="Epoxide_hydrolase"/>
</dbReference>
<dbReference type="InterPro" id="IPR010497">
    <property type="entry name" value="Epoxide_hydro_N"/>
</dbReference>
<keyword evidence="2 5" id="KW-0378">Hydrolase</keyword>
<dbReference type="OrthoDB" id="7130006at2759"/>
<dbReference type="AlphaFoldDB" id="A0A5C5FNS1"/>
<evidence type="ECO:0000256" key="2">
    <source>
        <dbReference type="ARBA" id="ARBA00022801"/>
    </source>
</evidence>
<dbReference type="SUPFAM" id="SSF53474">
    <property type="entry name" value="alpha/beta-Hydrolases"/>
    <property type="match status" value="1"/>
</dbReference>
<comment type="similarity">
    <text evidence="1">Belongs to the peptidase S33 family.</text>
</comment>
<name>A0A5C5FNS1_9BASI</name>
<feature type="active site" description="Nucleophile" evidence="3">
    <location>
        <position position="184"/>
    </location>
</feature>
<organism evidence="5 6">
    <name type="scientific">Rhodotorula diobovata</name>
    <dbReference type="NCBI Taxonomy" id="5288"/>
    <lineage>
        <taxon>Eukaryota</taxon>
        <taxon>Fungi</taxon>
        <taxon>Dikarya</taxon>
        <taxon>Basidiomycota</taxon>
        <taxon>Pucciniomycotina</taxon>
        <taxon>Microbotryomycetes</taxon>
        <taxon>Sporidiobolales</taxon>
        <taxon>Sporidiobolaceae</taxon>
        <taxon>Rhodotorula</taxon>
    </lineage>
</organism>
<feature type="active site" description="Proton donor" evidence="3">
    <location>
        <position position="306"/>
    </location>
</feature>
<dbReference type="PRINTS" id="PR00412">
    <property type="entry name" value="EPOXHYDRLASE"/>
</dbReference>
<dbReference type="PANTHER" id="PTHR21661">
    <property type="entry name" value="EPOXIDE HYDROLASE 1-RELATED"/>
    <property type="match status" value="1"/>
</dbReference>
<dbReference type="InterPro" id="IPR029058">
    <property type="entry name" value="AB_hydrolase_fold"/>
</dbReference>
<dbReference type="GO" id="GO:0097176">
    <property type="term" value="P:epoxide metabolic process"/>
    <property type="evidence" value="ECO:0007669"/>
    <property type="project" value="TreeGrafter"/>
</dbReference>
<dbReference type="PIRSF" id="PIRSF001112">
    <property type="entry name" value="Epoxide_hydrolase"/>
    <property type="match status" value="1"/>
</dbReference>
<dbReference type="GO" id="GO:0004301">
    <property type="term" value="F:epoxide hydrolase activity"/>
    <property type="evidence" value="ECO:0007669"/>
    <property type="project" value="TreeGrafter"/>
</dbReference>
<protein>
    <submittedName>
        <fullName evidence="5">Epoxide hydrolase</fullName>
    </submittedName>
</protein>
<reference evidence="5 6" key="1">
    <citation type="submission" date="2019-03" db="EMBL/GenBank/DDBJ databases">
        <title>Rhodosporidium diobovatum UCD-FST 08-225 genome sequencing, assembly, and annotation.</title>
        <authorList>
            <person name="Fakankun I.U."/>
            <person name="Fristensky B."/>
            <person name="Levin D.B."/>
        </authorList>
    </citation>
    <scope>NUCLEOTIDE SEQUENCE [LARGE SCALE GENOMIC DNA]</scope>
    <source>
        <strain evidence="5 6">UCD-FST 08-225</strain>
    </source>
</reference>
<evidence type="ECO:0000256" key="3">
    <source>
        <dbReference type="PIRSR" id="PIRSR001112-1"/>
    </source>
</evidence>
<feature type="active site" description="Proton acceptor" evidence="3">
    <location>
        <position position="363"/>
    </location>
</feature>
<gene>
    <name evidence="5" type="ORF">DMC30DRAFT_51048</name>
</gene>
<feature type="domain" description="Epoxide hydrolase N-terminal" evidence="4">
    <location>
        <begin position="10"/>
        <end position="120"/>
    </location>
</feature>
<proteinExistence type="inferred from homology"/>
<evidence type="ECO:0000256" key="1">
    <source>
        <dbReference type="ARBA" id="ARBA00010088"/>
    </source>
</evidence>
<dbReference type="Gene3D" id="3.40.50.1820">
    <property type="entry name" value="alpha/beta hydrolase"/>
    <property type="match status" value="1"/>
</dbReference>
<dbReference type="STRING" id="5288.A0A5C5FNS1"/>
<evidence type="ECO:0000313" key="5">
    <source>
        <dbReference type="EMBL" id="TNY18517.1"/>
    </source>
</evidence>
<evidence type="ECO:0000313" key="6">
    <source>
        <dbReference type="Proteomes" id="UP000311382"/>
    </source>
</evidence>
<dbReference type="PANTHER" id="PTHR21661:SF39">
    <property type="entry name" value="HYDROLASE, PUTATIVE (AFU_ORTHOLOGUE AFUA_3G08960)-RELATED"/>
    <property type="match status" value="1"/>
</dbReference>
<accession>A0A5C5FNS1</accession>
<dbReference type="EMBL" id="SOZI01000135">
    <property type="protein sequence ID" value="TNY18517.1"/>
    <property type="molecule type" value="Genomic_DNA"/>
</dbReference>
<comment type="caution">
    <text evidence="5">The sequence shown here is derived from an EMBL/GenBank/DDBJ whole genome shotgun (WGS) entry which is preliminary data.</text>
</comment>
<dbReference type="InterPro" id="IPR000639">
    <property type="entry name" value="Epox_hydrolase-like"/>
</dbReference>
<dbReference type="Pfam" id="PF06441">
    <property type="entry name" value="EHN"/>
    <property type="match status" value="1"/>
</dbReference>
<dbReference type="Proteomes" id="UP000311382">
    <property type="component" value="Unassembled WGS sequence"/>
</dbReference>
<evidence type="ECO:0000259" key="4">
    <source>
        <dbReference type="Pfam" id="PF06441"/>
    </source>
</evidence>
<keyword evidence="6" id="KW-1185">Reference proteome</keyword>